<keyword evidence="2" id="KW-0732">Signal</keyword>
<feature type="signal peptide" evidence="2">
    <location>
        <begin position="1"/>
        <end position="18"/>
    </location>
</feature>
<feature type="chain" id="PRO_5039195830" evidence="2">
    <location>
        <begin position="19"/>
        <end position="59"/>
    </location>
</feature>
<evidence type="ECO:0000256" key="1">
    <source>
        <dbReference type="SAM" id="MobiDB-lite"/>
    </source>
</evidence>
<feature type="region of interest" description="Disordered" evidence="1">
    <location>
        <begin position="16"/>
        <end position="59"/>
    </location>
</feature>
<comment type="caution">
    <text evidence="3">The sequence shown here is derived from an EMBL/GenBank/DDBJ whole genome shotgun (WGS) entry which is preliminary data.</text>
</comment>
<dbReference type="EMBL" id="DWYG01000129">
    <property type="protein sequence ID" value="HJB42340.1"/>
    <property type="molecule type" value="Genomic_DNA"/>
</dbReference>
<evidence type="ECO:0000256" key="2">
    <source>
        <dbReference type="SAM" id="SignalP"/>
    </source>
</evidence>
<reference evidence="3" key="1">
    <citation type="journal article" date="2021" name="PeerJ">
        <title>Extensive microbial diversity within the chicken gut microbiome revealed by metagenomics and culture.</title>
        <authorList>
            <person name="Gilroy R."/>
            <person name="Ravi A."/>
            <person name="Getino M."/>
            <person name="Pursley I."/>
            <person name="Horton D.L."/>
            <person name="Alikhan N.F."/>
            <person name="Baker D."/>
            <person name="Gharbi K."/>
            <person name="Hall N."/>
            <person name="Watson M."/>
            <person name="Adriaenssens E.M."/>
            <person name="Foster-Nyarko E."/>
            <person name="Jarju S."/>
            <person name="Secka A."/>
            <person name="Antonio M."/>
            <person name="Oren A."/>
            <person name="Chaudhuri R.R."/>
            <person name="La Ragione R."/>
            <person name="Hildebrand F."/>
            <person name="Pallen M.J."/>
        </authorList>
    </citation>
    <scope>NUCLEOTIDE SEQUENCE</scope>
    <source>
        <strain evidence="3">ChiBcec8-13705</strain>
    </source>
</reference>
<proteinExistence type="predicted"/>
<sequence length="59" mass="5641">MKRILALMLAGCAAHTPAAPTQTPTPPAASEAPAVQTPAPGPGSAESTAALFTAGTTVA</sequence>
<dbReference type="Proteomes" id="UP000886803">
    <property type="component" value="Unassembled WGS sequence"/>
</dbReference>
<gene>
    <name evidence="3" type="ORF">H9945_07565</name>
</gene>
<feature type="compositionally biased region" description="Low complexity" evidence="1">
    <location>
        <begin position="16"/>
        <end position="34"/>
    </location>
</feature>
<accession>A0A9D2M7N2</accession>
<evidence type="ECO:0000313" key="3">
    <source>
        <dbReference type="EMBL" id="HJB42340.1"/>
    </source>
</evidence>
<dbReference type="AlphaFoldDB" id="A0A9D2M7N2"/>
<protein>
    <submittedName>
        <fullName evidence="3">Uncharacterized protein</fullName>
    </submittedName>
</protein>
<organism evidence="3 4">
    <name type="scientific">Candidatus Gemmiger avicola</name>
    <dbReference type="NCBI Taxonomy" id="2838605"/>
    <lineage>
        <taxon>Bacteria</taxon>
        <taxon>Bacillati</taxon>
        <taxon>Bacillota</taxon>
        <taxon>Clostridia</taxon>
        <taxon>Eubacteriales</taxon>
        <taxon>Gemmiger</taxon>
    </lineage>
</organism>
<evidence type="ECO:0000313" key="4">
    <source>
        <dbReference type="Proteomes" id="UP000886803"/>
    </source>
</evidence>
<reference evidence="3" key="2">
    <citation type="submission" date="2021-04" db="EMBL/GenBank/DDBJ databases">
        <authorList>
            <person name="Gilroy R."/>
        </authorList>
    </citation>
    <scope>NUCLEOTIDE SEQUENCE</scope>
    <source>
        <strain evidence="3">ChiBcec8-13705</strain>
    </source>
</reference>
<name>A0A9D2M7N2_9FIRM</name>